<dbReference type="Proteomes" id="UP000501379">
    <property type="component" value="Chromosome"/>
</dbReference>
<sequence>MDNRKEPHMFPRFLPRTRVGASLLSGAVTTHTTTLLVTTTADSYADLFVPLEQTPTIFIAAKTSVPSTRQSRETPCSAEK</sequence>
<organism evidence="1 2">
    <name type="scientific">Aquipseudomonas campi</name>
    <dbReference type="NCBI Taxonomy" id="2731681"/>
    <lineage>
        <taxon>Bacteria</taxon>
        <taxon>Pseudomonadati</taxon>
        <taxon>Pseudomonadota</taxon>
        <taxon>Gammaproteobacteria</taxon>
        <taxon>Pseudomonadales</taxon>
        <taxon>Pseudomonadaceae</taxon>
        <taxon>Aquipseudomonas</taxon>
    </lineage>
</organism>
<dbReference type="RefSeq" id="WP_173210947.1">
    <property type="nucleotide sequence ID" value="NZ_CP053697.2"/>
</dbReference>
<dbReference type="EMBL" id="CP053697">
    <property type="protein sequence ID" value="QKE65237.1"/>
    <property type="molecule type" value="Genomic_DNA"/>
</dbReference>
<reference evidence="1" key="1">
    <citation type="submission" date="2020-07" db="EMBL/GenBank/DDBJ databases">
        <title>Nitrate ammonifying Pseudomonas campi sp. nov. isolated from German agricultural grassland.</title>
        <authorList>
            <person name="Timsy T."/>
            <person name="Ulrich A."/>
            <person name="Spanner T."/>
            <person name="Foesel B."/>
            <person name="Kolb S."/>
            <person name="Horn M.A."/>
            <person name="Behrendt U."/>
        </authorList>
    </citation>
    <scope>NUCLEOTIDE SEQUENCE</scope>
    <source>
        <strain evidence="1">S1-A32-2</strain>
    </source>
</reference>
<keyword evidence="2" id="KW-1185">Reference proteome</keyword>
<evidence type="ECO:0000313" key="1">
    <source>
        <dbReference type="EMBL" id="QKE65237.1"/>
    </source>
</evidence>
<accession>A0A6M8FKR3</accession>
<dbReference type="KEGG" id="pcam:HNE05_18370"/>
<proteinExistence type="predicted"/>
<gene>
    <name evidence="1" type="ORF">HNE05_18370</name>
</gene>
<evidence type="ECO:0000313" key="2">
    <source>
        <dbReference type="Proteomes" id="UP000501379"/>
    </source>
</evidence>
<protein>
    <submittedName>
        <fullName evidence="1">Uncharacterized protein</fullName>
    </submittedName>
</protein>
<name>A0A6M8FKR3_9GAMM</name>
<dbReference type="AlphaFoldDB" id="A0A6M8FKR3"/>